<dbReference type="eggNOG" id="COG0449">
    <property type="taxonomic scope" value="Bacteria"/>
</dbReference>
<dbReference type="InterPro" id="IPR001347">
    <property type="entry name" value="SIS_dom"/>
</dbReference>
<dbReference type="EC" id="2.6.1.16" evidence="2"/>
<dbReference type="GO" id="GO:0097367">
    <property type="term" value="F:carbohydrate derivative binding"/>
    <property type="evidence" value="ECO:0007669"/>
    <property type="project" value="InterPro"/>
</dbReference>
<gene>
    <name evidence="10" type="ORF">DespoDRAFT_02343</name>
</gene>
<dbReference type="Pfam" id="PF01380">
    <property type="entry name" value="SIS"/>
    <property type="match status" value="1"/>
</dbReference>
<evidence type="ECO:0000313" key="10">
    <source>
        <dbReference type="EMBL" id="EIM64208.1"/>
    </source>
</evidence>
<evidence type="ECO:0000256" key="4">
    <source>
        <dbReference type="ARBA" id="ARBA00022576"/>
    </source>
</evidence>
<dbReference type="Gene3D" id="3.40.50.10490">
    <property type="entry name" value="Glucose-6-phosphate isomerase like protein, domain 1"/>
    <property type="match status" value="2"/>
</dbReference>
<evidence type="ECO:0000259" key="8">
    <source>
        <dbReference type="PROSITE" id="PS51278"/>
    </source>
</evidence>
<dbReference type="GO" id="GO:0006487">
    <property type="term" value="P:protein N-linked glycosylation"/>
    <property type="evidence" value="ECO:0007669"/>
    <property type="project" value="TreeGrafter"/>
</dbReference>
<accession>I5B3Z5</accession>
<keyword evidence="11" id="KW-1185">Reference proteome</keyword>
<keyword evidence="6" id="KW-0677">Repeat</keyword>
<dbReference type="SUPFAM" id="SSF53697">
    <property type="entry name" value="SIS domain"/>
    <property type="match status" value="1"/>
</dbReference>
<sequence length="1237" mass="136756">MKWQDNLSAQLFNYLKDIAKINVDMGKPLSSVKENTLLFFPDTGCTLGCGICALVAFKGPACENDLDSLSKGIETLSQNRLGPLSKGNPPMVSENYLGGADFLSTLFDHAQNLKQETSFASLFYNREKTRKLSGIAQDIEKILTNEVRDFKSATAGLSTPEAEIASNYIDLLKDIVWCLKKEIIDNIEAIANLAPGIEKQNNPSGIALFKRINAVLNSLDRLEVRGRDSAGISVLCTLDEKEFSKYKRVLEKSGLDKDLENRSNRQILSNNTISVNEVSGPGSQNRITICFVYKFAAEIGALGDNIAFIRNQIKKDPILQALAEFSPLTSSVSAHTRWASIGDITEANCHPLDNASTDTRIPRSGIIHVCLNGDIDNYLELKTEYEARYDKIHPQITTDTKLIPLQIEHHLKTGAPIEEAFRLAVNEFEGSHAISMHTDLAPGKLFLAQKGSGQAIFVGLAPDHYIAASELYGVVEETRHYIKLKGEEKGQIVVLDQEGAGGIEGVRSFYYDNQPITLTRDDVLESQITSRDIDRQGYNHYFLKEISESPLSVEKTLENKFKQNPVSGLLNINLHRTIIPPDLEEELRSGKIKKIFFIGQGTAGIAAQGCADLLTHYLGGKSIDIRAQKASELSGFSIGGKGENTRAMENTLVVAISQSGTTTDTNRTVDMVRAHGGRSLAIVNRRDSDLTFKVDGVLYTSSGRDIEMSVASTKAFYSQITAGAVLGLHIAALLNARSEKYIHEQIRALMELPAKMKTVLAMGNEIRECADKLAISKNYWATVGSGANKTSADEIRIKLSELCYKTISSDFVEDKKHIDLSSEPLIIVCAAGTRESVLGDIIKDTAIFHAHKACPIVITTQGEDRFDLYAKAVFKIPEVQEHFAPILNTLVGHIWGYYAALAINAGSKFFYEARLKIENIIKEFRHMGHDDYEVLLENKFTETVAEFYNRFSQKRRRGEFPGAMGLTTVSDITLLLKYLSGRLPVSDFEVDFGVKGTPPNMLSTFFTTMNQAINVMARPVDAIKHQAKTVTVGTSRTSERFEGIVFDALAEHKIQISLLTNTNVLVLKNLQEIISEIKGAVLYRITGLSLLGKVTSNTRIDVVSKTGILTNETSRVETDHRLKGTKNIIVREGNVYIGKGRKDNRSILVIPVLSSSPTSPNIIEFLLSLNIAFKSSEEVTLLKKIKALGGKYTRIKDWVLESKNVAWDDKYLNLMDIETLFGATAERAVAEIVEKLN</sequence>
<dbReference type="HOGENOM" id="CLU_277828_0_0_7"/>
<evidence type="ECO:0000313" key="11">
    <source>
        <dbReference type="Proteomes" id="UP000005778"/>
    </source>
</evidence>
<dbReference type="InterPro" id="IPR046348">
    <property type="entry name" value="SIS_dom_sf"/>
</dbReference>
<dbReference type="GO" id="GO:0004360">
    <property type="term" value="F:glutamine-fructose-6-phosphate transaminase (isomerizing) activity"/>
    <property type="evidence" value="ECO:0007669"/>
    <property type="project" value="UniProtKB-EC"/>
</dbReference>
<dbReference type="PANTHER" id="PTHR10937">
    <property type="entry name" value="GLUCOSAMINE--FRUCTOSE-6-PHOSPHATE AMINOTRANSFERASE, ISOMERIZING"/>
    <property type="match status" value="1"/>
</dbReference>
<dbReference type="Pfam" id="PF13522">
    <property type="entry name" value="GATase_6"/>
    <property type="match status" value="1"/>
</dbReference>
<protein>
    <recommendedName>
        <fullName evidence="3">Glutamine--fructose-6-phosphate aminotransferase [isomerizing]</fullName>
        <ecNumber evidence="2">2.6.1.16</ecNumber>
    </recommendedName>
</protein>
<feature type="domain" description="Glutamine amidotransferase type-2" evidence="8">
    <location>
        <begin position="204"/>
        <end position="498"/>
    </location>
</feature>
<dbReference type="Gene3D" id="3.60.20.10">
    <property type="entry name" value="Glutamine Phosphoribosylpyrophosphate, subunit 1, domain 1"/>
    <property type="match status" value="1"/>
</dbReference>
<feature type="domain" description="SIS" evidence="9">
    <location>
        <begin position="583"/>
        <end position="736"/>
    </location>
</feature>
<evidence type="ECO:0000256" key="1">
    <source>
        <dbReference type="ARBA" id="ARBA00001031"/>
    </source>
</evidence>
<keyword evidence="5" id="KW-0808">Transferase</keyword>
<dbReference type="SUPFAM" id="SSF56235">
    <property type="entry name" value="N-terminal nucleophile aminohydrolases (Ntn hydrolases)"/>
    <property type="match status" value="1"/>
</dbReference>
<organism evidence="10 11">
    <name type="scientific">Desulfobacter postgatei 2ac9</name>
    <dbReference type="NCBI Taxonomy" id="879212"/>
    <lineage>
        <taxon>Bacteria</taxon>
        <taxon>Pseudomonadati</taxon>
        <taxon>Thermodesulfobacteriota</taxon>
        <taxon>Desulfobacteria</taxon>
        <taxon>Desulfobacterales</taxon>
        <taxon>Desulfobacteraceae</taxon>
        <taxon>Desulfobacter</taxon>
    </lineage>
</organism>
<dbReference type="InterPro" id="IPR029055">
    <property type="entry name" value="Ntn_hydrolases_N"/>
</dbReference>
<dbReference type="STRING" id="879212.DespoDRAFT_02343"/>
<evidence type="ECO:0000259" key="9">
    <source>
        <dbReference type="PROSITE" id="PS51464"/>
    </source>
</evidence>
<dbReference type="InterPro" id="IPR035466">
    <property type="entry name" value="GlmS/AgaS_SIS"/>
</dbReference>
<evidence type="ECO:0000256" key="7">
    <source>
        <dbReference type="ARBA" id="ARBA00022962"/>
    </source>
</evidence>
<dbReference type="PROSITE" id="PS51464">
    <property type="entry name" value="SIS"/>
    <property type="match status" value="1"/>
</dbReference>
<keyword evidence="7" id="KW-0315">Glutamine amidotransferase</keyword>
<dbReference type="OrthoDB" id="9761808at2"/>
<name>I5B3Z5_9BACT</name>
<comment type="catalytic activity">
    <reaction evidence="1">
        <text>D-fructose 6-phosphate + L-glutamine = D-glucosamine 6-phosphate + L-glutamate</text>
        <dbReference type="Rhea" id="RHEA:13237"/>
        <dbReference type="ChEBI" id="CHEBI:29985"/>
        <dbReference type="ChEBI" id="CHEBI:58359"/>
        <dbReference type="ChEBI" id="CHEBI:58725"/>
        <dbReference type="ChEBI" id="CHEBI:61527"/>
        <dbReference type="EC" id="2.6.1.16"/>
    </reaction>
</comment>
<dbReference type="GO" id="GO:0006047">
    <property type="term" value="P:UDP-N-acetylglucosamine metabolic process"/>
    <property type="evidence" value="ECO:0007669"/>
    <property type="project" value="TreeGrafter"/>
</dbReference>
<dbReference type="CDD" id="cd05008">
    <property type="entry name" value="SIS_GlmS_GlmD_1"/>
    <property type="match status" value="1"/>
</dbReference>
<dbReference type="GO" id="GO:0006002">
    <property type="term" value="P:fructose 6-phosphate metabolic process"/>
    <property type="evidence" value="ECO:0007669"/>
    <property type="project" value="TreeGrafter"/>
</dbReference>
<evidence type="ECO:0000256" key="3">
    <source>
        <dbReference type="ARBA" id="ARBA00016090"/>
    </source>
</evidence>
<proteinExistence type="predicted"/>
<reference evidence="10 11" key="1">
    <citation type="submission" date="2011-09" db="EMBL/GenBank/DDBJ databases">
        <authorList>
            <consortium name="US DOE Joint Genome Institute (JGI-PGF)"/>
            <person name="Lucas S."/>
            <person name="Han J."/>
            <person name="Lapidus A."/>
            <person name="Cheng J.-F."/>
            <person name="Goodwin L."/>
            <person name="Pitluck S."/>
            <person name="Peters L."/>
            <person name="Land M.L."/>
            <person name="Hauser L."/>
            <person name="Orellana R."/>
            <person name="Lovley D."/>
            <person name="Woyke T.J."/>
        </authorList>
    </citation>
    <scope>NUCLEOTIDE SEQUENCE [LARGE SCALE GENOMIC DNA]</scope>
    <source>
        <strain evidence="10 11">2ac9</strain>
    </source>
</reference>
<evidence type="ECO:0000256" key="2">
    <source>
        <dbReference type="ARBA" id="ARBA00012916"/>
    </source>
</evidence>
<dbReference type="AlphaFoldDB" id="I5B3Z5"/>
<dbReference type="EMBL" id="CM001488">
    <property type="protein sequence ID" value="EIM64208.1"/>
    <property type="molecule type" value="Genomic_DNA"/>
</dbReference>
<keyword evidence="4" id="KW-0032">Aminotransferase</keyword>
<evidence type="ECO:0000256" key="6">
    <source>
        <dbReference type="ARBA" id="ARBA00022737"/>
    </source>
</evidence>
<dbReference type="PROSITE" id="PS51278">
    <property type="entry name" value="GATASE_TYPE_2"/>
    <property type="match status" value="1"/>
</dbReference>
<dbReference type="InterPro" id="IPR017932">
    <property type="entry name" value="GATase_2_dom"/>
</dbReference>
<dbReference type="Proteomes" id="UP000005778">
    <property type="component" value="Chromosome"/>
</dbReference>
<reference evidence="10 11" key="2">
    <citation type="submission" date="2012-02" db="EMBL/GenBank/DDBJ databases">
        <title>Improved High-Quality Draft sequence of Desulfobacter postgatei 2ac9.</title>
        <authorList>
            <consortium name="US DOE Joint Genome Institute"/>
            <person name="Lucas S."/>
            <person name="Han J."/>
            <person name="Lapidus A."/>
            <person name="Cheng J.-F."/>
            <person name="Goodwin L."/>
            <person name="Pitluck S."/>
            <person name="Peters L."/>
            <person name="Ovchinnikova G."/>
            <person name="Held B."/>
            <person name="Detter J.C."/>
            <person name="Han C."/>
            <person name="Tapia R."/>
            <person name="Land M."/>
            <person name="Hauser L."/>
            <person name="Kyrpides N."/>
            <person name="Ivanova N."/>
            <person name="Pagani I."/>
            <person name="Orellana R."/>
            <person name="Lovley D."/>
            <person name="Woyke T."/>
        </authorList>
    </citation>
    <scope>NUCLEOTIDE SEQUENCE [LARGE SCALE GENOMIC DNA]</scope>
    <source>
        <strain evidence="10 11">2ac9</strain>
    </source>
</reference>
<dbReference type="RefSeq" id="WP_004073681.1">
    <property type="nucleotide sequence ID" value="NZ_CM001488.1"/>
</dbReference>
<evidence type="ECO:0000256" key="5">
    <source>
        <dbReference type="ARBA" id="ARBA00022679"/>
    </source>
</evidence>
<dbReference type="PANTHER" id="PTHR10937:SF0">
    <property type="entry name" value="GLUTAMINE--FRUCTOSE-6-PHOSPHATE TRANSAMINASE (ISOMERIZING)"/>
    <property type="match status" value="1"/>
</dbReference>